<dbReference type="Pfam" id="PF25990">
    <property type="entry name" value="Beta-barrel_YknX"/>
    <property type="match status" value="1"/>
</dbReference>
<keyword evidence="3" id="KW-0175">Coiled coil</keyword>
<gene>
    <name evidence="8" type="ORF">KP004_09925</name>
</gene>
<dbReference type="Proteomes" id="UP000683557">
    <property type="component" value="Chromosome"/>
</dbReference>
<feature type="region of interest" description="Disordered" evidence="4">
    <location>
        <begin position="312"/>
        <end position="361"/>
    </location>
</feature>
<feature type="domain" description="Multidrug resistance protein MdtA-like barrel-sandwich hybrid" evidence="6">
    <location>
        <begin position="55"/>
        <end position="208"/>
    </location>
</feature>
<protein>
    <submittedName>
        <fullName evidence="8">Efflux RND transporter periplasmic adaptor subunit</fullName>
    </submittedName>
</protein>
<feature type="domain" description="YknX-like beta-barrel" evidence="7">
    <location>
        <begin position="218"/>
        <end position="293"/>
    </location>
</feature>
<reference evidence="8 9" key="1">
    <citation type="submission" date="2021-06" db="EMBL/GenBank/DDBJ databases">
        <title>Gemonas diversity in paddy soil.</title>
        <authorList>
            <person name="Liu G."/>
        </authorList>
    </citation>
    <scope>NUCLEOTIDE SEQUENCE [LARGE SCALE GENOMIC DNA]</scope>
    <source>
        <strain evidence="8 9">RG10</strain>
    </source>
</reference>
<dbReference type="RefSeq" id="WP_216802153.1">
    <property type="nucleotide sequence ID" value="NZ_CP076723.1"/>
</dbReference>
<keyword evidence="9" id="KW-1185">Reference proteome</keyword>
<dbReference type="InterPro" id="IPR058625">
    <property type="entry name" value="MdtA-like_BSH"/>
</dbReference>
<comment type="subcellular location">
    <subcellularLocation>
        <location evidence="1">Cell envelope</location>
    </subcellularLocation>
</comment>
<dbReference type="Pfam" id="PF25917">
    <property type="entry name" value="BSH_RND"/>
    <property type="match status" value="1"/>
</dbReference>
<accession>A0ABX8JAX5</accession>
<evidence type="ECO:0000259" key="5">
    <source>
        <dbReference type="Pfam" id="PF25876"/>
    </source>
</evidence>
<evidence type="ECO:0000313" key="9">
    <source>
        <dbReference type="Proteomes" id="UP000683557"/>
    </source>
</evidence>
<evidence type="ECO:0000256" key="2">
    <source>
        <dbReference type="ARBA" id="ARBA00009477"/>
    </source>
</evidence>
<sequence>MKRIVGAVILLTVLGAAGYFYFKQPPKVQYKTLKVERGAITSTVSATGTLNAVVTVQVGTQVSGTIAKLYVDFNSSVKKGQPIAQIDPALFNSAVQQARGNALNAEAALAKAKVTQVDAKRTLGRNRELLKEGIIAQSDLDAAQTAYDSALAGVKAAEASVLQTRGALKQAETNLNYSTIRSPVDGTVVSRNVDVGQTVAASFQTPTLFTIAQDLTKMQIDTSVDESDISKLKVGQKATFTVDAYSDRQFEGTVVQIRNAPVVTQNVVTYVTVIAVDNKELKLKPGMTANVTVETQRKDNLLKVPAAALRFKPRSDKEKAGAAKNGSGSMTGTGGGHGAGTGPKGKPGGKDGGKDGGQKVYTLNAEGKPVPVSITTGISDGGFVEVLTGNLKEGDDVIVEQVSQDKKKGGMGSPMGPRF</sequence>
<dbReference type="PANTHER" id="PTHR32347:SF14">
    <property type="entry name" value="EFFLUX SYSTEM COMPONENT YKNX-RELATED"/>
    <property type="match status" value="1"/>
</dbReference>
<evidence type="ECO:0000313" key="8">
    <source>
        <dbReference type="EMBL" id="QWV95463.1"/>
    </source>
</evidence>
<dbReference type="EMBL" id="CP076723">
    <property type="protein sequence ID" value="QWV95463.1"/>
    <property type="molecule type" value="Genomic_DNA"/>
</dbReference>
<feature type="compositionally biased region" description="Basic and acidic residues" evidence="4">
    <location>
        <begin position="348"/>
        <end position="357"/>
    </location>
</feature>
<evidence type="ECO:0000256" key="4">
    <source>
        <dbReference type="SAM" id="MobiDB-lite"/>
    </source>
</evidence>
<organism evidence="8 9">
    <name type="scientific">Geomonas oryzisoli</name>
    <dbReference type="NCBI Taxonomy" id="2847992"/>
    <lineage>
        <taxon>Bacteria</taxon>
        <taxon>Pseudomonadati</taxon>
        <taxon>Thermodesulfobacteriota</taxon>
        <taxon>Desulfuromonadia</taxon>
        <taxon>Geobacterales</taxon>
        <taxon>Geobacteraceae</taxon>
        <taxon>Geomonas</taxon>
    </lineage>
</organism>
<name>A0ABX8JAX5_9BACT</name>
<dbReference type="InterPro" id="IPR058624">
    <property type="entry name" value="MdtA-like_HH"/>
</dbReference>
<evidence type="ECO:0000259" key="6">
    <source>
        <dbReference type="Pfam" id="PF25917"/>
    </source>
</evidence>
<dbReference type="InterPro" id="IPR050465">
    <property type="entry name" value="UPF0194_transport"/>
</dbReference>
<evidence type="ECO:0000259" key="7">
    <source>
        <dbReference type="Pfam" id="PF25990"/>
    </source>
</evidence>
<evidence type="ECO:0000256" key="1">
    <source>
        <dbReference type="ARBA" id="ARBA00004196"/>
    </source>
</evidence>
<comment type="similarity">
    <text evidence="2">Belongs to the membrane fusion protein (MFP) (TC 8.A.1) family.</text>
</comment>
<feature type="compositionally biased region" description="Gly residues" evidence="4">
    <location>
        <begin position="329"/>
        <end position="346"/>
    </location>
</feature>
<proteinExistence type="inferred from homology"/>
<evidence type="ECO:0000256" key="3">
    <source>
        <dbReference type="ARBA" id="ARBA00023054"/>
    </source>
</evidence>
<feature type="domain" description="Multidrug resistance protein MdtA-like alpha-helical hairpin" evidence="5">
    <location>
        <begin position="103"/>
        <end position="178"/>
    </location>
</feature>
<dbReference type="InterPro" id="IPR058636">
    <property type="entry name" value="Beta-barrel_YknX"/>
</dbReference>
<dbReference type="Pfam" id="PF25876">
    <property type="entry name" value="HH_MFP_RND"/>
    <property type="match status" value="1"/>
</dbReference>
<dbReference type="NCBIfam" id="TIGR01730">
    <property type="entry name" value="RND_mfp"/>
    <property type="match status" value="1"/>
</dbReference>
<dbReference type="InterPro" id="IPR006143">
    <property type="entry name" value="RND_pump_MFP"/>
</dbReference>
<dbReference type="PANTHER" id="PTHR32347">
    <property type="entry name" value="EFFLUX SYSTEM COMPONENT YKNX-RELATED"/>
    <property type="match status" value="1"/>
</dbReference>